<feature type="domain" description="R13L1/DRL21-like LRR repeat region" evidence="1">
    <location>
        <begin position="23"/>
        <end position="150"/>
    </location>
</feature>
<dbReference type="OrthoDB" id="1060944at2759"/>
<accession>A0A8J4V682</accession>
<keyword evidence="3" id="KW-1185">Reference proteome</keyword>
<feature type="domain" description="R13L1/DRL21-like LRR repeat region" evidence="1">
    <location>
        <begin position="416"/>
        <end position="473"/>
    </location>
</feature>
<comment type="caution">
    <text evidence="2">The sequence shown here is derived from an EMBL/GenBank/DDBJ whole genome shotgun (WGS) entry which is preliminary data.</text>
</comment>
<dbReference type="Pfam" id="PF25019">
    <property type="entry name" value="LRR_R13L1-DRL21"/>
    <property type="match status" value="2"/>
</dbReference>
<dbReference type="EMBL" id="JRKL02005617">
    <property type="protein sequence ID" value="KAF3950188.1"/>
    <property type="molecule type" value="Genomic_DNA"/>
</dbReference>
<evidence type="ECO:0000313" key="2">
    <source>
        <dbReference type="EMBL" id="KAF3950188.1"/>
    </source>
</evidence>
<reference evidence="2" key="1">
    <citation type="submission" date="2020-03" db="EMBL/GenBank/DDBJ databases">
        <title>Castanea mollissima Vanexum genome sequencing.</title>
        <authorList>
            <person name="Staton M."/>
        </authorList>
    </citation>
    <scope>NUCLEOTIDE SEQUENCE</scope>
    <source>
        <tissue evidence="2">Leaf</tissue>
    </source>
</reference>
<name>A0A8J4V682_9ROSI</name>
<dbReference type="AlphaFoldDB" id="A0A8J4V682"/>
<protein>
    <recommendedName>
        <fullName evidence="1">R13L1/DRL21-like LRR repeat region domain-containing protein</fullName>
    </recommendedName>
</protein>
<dbReference type="SUPFAM" id="SSF52058">
    <property type="entry name" value="L domain-like"/>
    <property type="match status" value="2"/>
</dbReference>
<gene>
    <name evidence="2" type="ORF">CMV_024023</name>
</gene>
<dbReference type="Gene3D" id="3.80.10.10">
    <property type="entry name" value="Ribonuclease Inhibitor"/>
    <property type="match status" value="4"/>
</dbReference>
<dbReference type="Proteomes" id="UP000737018">
    <property type="component" value="Unassembled WGS sequence"/>
</dbReference>
<dbReference type="InterPro" id="IPR032675">
    <property type="entry name" value="LRR_dom_sf"/>
</dbReference>
<dbReference type="PANTHER" id="PTHR47186">
    <property type="entry name" value="LEUCINE-RICH REPEAT-CONTAINING PROTEIN 57"/>
    <property type="match status" value="1"/>
</dbReference>
<evidence type="ECO:0000259" key="1">
    <source>
        <dbReference type="Pfam" id="PF25019"/>
    </source>
</evidence>
<organism evidence="2 3">
    <name type="scientific">Castanea mollissima</name>
    <name type="common">Chinese chestnut</name>
    <dbReference type="NCBI Taxonomy" id="60419"/>
    <lineage>
        <taxon>Eukaryota</taxon>
        <taxon>Viridiplantae</taxon>
        <taxon>Streptophyta</taxon>
        <taxon>Embryophyta</taxon>
        <taxon>Tracheophyta</taxon>
        <taxon>Spermatophyta</taxon>
        <taxon>Magnoliopsida</taxon>
        <taxon>eudicotyledons</taxon>
        <taxon>Gunneridae</taxon>
        <taxon>Pentapetalae</taxon>
        <taxon>rosids</taxon>
        <taxon>fabids</taxon>
        <taxon>Fagales</taxon>
        <taxon>Fagaceae</taxon>
        <taxon>Castanea</taxon>
    </lineage>
</organism>
<proteinExistence type="predicted"/>
<dbReference type="PANTHER" id="PTHR47186:SF18">
    <property type="entry name" value="RX N-TERMINAL DOMAIN-CONTAINING PROTEIN"/>
    <property type="match status" value="1"/>
</dbReference>
<sequence length="534" mass="60722">MACLTSLQTLKFFSLGQDEGYRIQEIGPLKNLREIDIYNLEKVTNEEEAKTAKLKEKEILKLGLYWEHEFSITMDRYDKDEKVLEGLHPHPNLKSLTIEGYGGKKFPSWVNDLSLFHNLIHIKLNWCIECEEVPTLGQLPCLRVLEIENMPKVRNIGCKFYSYSDGSLRNTTTLFPALRILKLECMESLEEWKDAKELTSAGEVLTVFPSLEELTLRECSHLRYLPGVPSVIRHLEIMRCGIDELPSGLQFCTSLQYLKIEDCPNLKSIPESLHTCVSLQKFVIQDCPHLSSLRGVPSVIQHLEIIGCGIDELPSGLHLCTSLQYLGIKDCSNLKSIPDLGEVFHSLIHLKISNCPGLRLKLSREGRLKALVIGGFIEELDAFPILRYPSIQNSHASLKKLILVGRPTLNSLPNEIQLLTALEELQICNFNGMEALPDWFSYLSSLQKLFLYHCKNLMSLPILHLTNLKHLGFFHCRNLEKRYAKGSGAGWFQIAHVPNIRIDGEHIQGNTSEDFEIFRDADIVLDVIDDSEDD</sequence>
<dbReference type="InterPro" id="IPR056789">
    <property type="entry name" value="LRR_R13L1-DRL21"/>
</dbReference>
<evidence type="ECO:0000313" key="3">
    <source>
        <dbReference type="Proteomes" id="UP000737018"/>
    </source>
</evidence>